<keyword evidence="9" id="KW-1185">Reference proteome</keyword>
<dbReference type="STRING" id="883113.HMPREF9708_01160"/>
<organism evidence="8 9">
    <name type="scientific">Facklamia languida CCUG 37842</name>
    <dbReference type="NCBI Taxonomy" id="883113"/>
    <lineage>
        <taxon>Bacteria</taxon>
        <taxon>Bacillati</taxon>
        <taxon>Bacillota</taxon>
        <taxon>Bacilli</taxon>
        <taxon>Lactobacillales</taxon>
        <taxon>Aerococcaceae</taxon>
        <taxon>Facklamia</taxon>
    </lineage>
</organism>
<feature type="compositionally biased region" description="Polar residues" evidence="6">
    <location>
        <begin position="390"/>
        <end position="404"/>
    </location>
</feature>
<dbReference type="CDD" id="cd00118">
    <property type="entry name" value="LysM"/>
    <property type="match status" value="4"/>
</dbReference>
<comment type="similarity">
    <text evidence="1">Belongs to the glycosyl hydrolase 73 family.</text>
</comment>
<evidence type="ECO:0000313" key="9">
    <source>
        <dbReference type="Proteomes" id="UP000006190"/>
    </source>
</evidence>
<dbReference type="PANTHER" id="PTHR33308:SF9">
    <property type="entry name" value="PEPTIDOGLYCAN HYDROLASE FLGJ"/>
    <property type="match status" value="1"/>
</dbReference>
<protein>
    <recommendedName>
        <fullName evidence="5">Peptidoglycan hydrolase</fullName>
    </recommendedName>
</protein>
<dbReference type="HOGENOM" id="CLU_013771_6_1_9"/>
<feature type="domain" description="LysM" evidence="7">
    <location>
        <begin position="429"/>
        <end position="473"/>
    </location>
</feature>
<name>H3NJX1_9LACT</name>
<dbReference type="GO" id="GO:0031640">
    <property type="term" value="P:killing of cells of another organism"/>
    <property type="evidence" value="ECO:0007669"/>
    <property type="project" value="UniProtKB-KW"/>
</dbReference>
<proteinExistence type="inferred from homology"/>
<evidence type="ECO:0000259" key="7">
    <source>
        <dbReference type="PROSITE" id="PS51782"/>
    </source>
</evidence>
<feature type="domain" description="LysM" evidence="7">
    <location>
        <begin position="527"/>
        <end position="569"/>
    </location>
</feature>
<feature type="region of interest" description="Disordered" evidence="6">
    <location>
        <begin position="385"/>
        <end position="404"/>
    </location>
</feature>
<feature type="region of interest" description="Disordered" evidence="6">
    <location>
        <begin position="298"/>
        <end position="340"/>
    </location>
</feature>
<evidence type="ECO:0000256" key="6">
    <source>
        <dbReference type="SAM" id="MobiDB-lite"/>
    </source>
</evidence>
<dbReference type="AlphaFoldDB" id="H3NJX1"/>
<evidence type="ECO:0000256" key="2">
    <source>
        <dbReference type="ARBA" id="ARBA00022529"/>
    </source>
</evidence>
<dbReference type="eggNOG" id="COG1388">
    <property type="taxonomic scope" value="Bacteria"/>
</dbReference>
<feature type="compositionally biased region" description="Polar residues" evidence="6">
    <location>
        <begin position="323"/>
        <end position="336"/>
    </location>
</feature>
<feature type="region of interest" description="Disordered" evidence="6">
    <location>
        <begin position="221"/>
        <end position="253"/>
    </location>
</feature>
<dbReference type="GO" id="GO:0042742">
    <property type="term" value="P:defense response to bacterium"/>
    <property type="evidence" value="ECO:0007669"/>
    <property type="project" value="UniProtKB-KW"/>
</dbReference>
<dbReference type="GO" id="GO:0004040">
    <property type="term" value="F:amidase activity"/>
    <property type="evidence" value="ECO:0007669"/>
    <property type="project" value="InterPro"/>
</dbReference>
<keyword evidence="4" id="KW-0378">Hydrolase</keyword>
<dbReference type="InterPro" id="IPR051056">
    <property type="entry name" value="Glycosyl_Hydrolase_73"/>
</dbReference>
<evidence type="ECO:0000256" key="1">
    <source>
        <dbReference type="ARBA" id="ARBA00010266"/>
    </source>
</evidence>
<dbReference type="PATRIC" id="fig|883113.3.peg.1155"/>
<dbReference type="SMART" id="SM00047">
    <property type="entry name" value="LYZ2"/>
    <property type="match status" value="1"/>
</dbReference>
<dbReference type="Pfam" id="PF01476">
    <property type="entry name" value="LysM"/>
    <property type="match status" value="4"/>
</dbReference>
<feature type="domain" description="LysM" evidence="7">
    <location>
        <begin position="251"/>
        <end position="295"/>
    </location>
</feature>
<dbReference type="Gene3D" id="4.10.80.30">
    <property type="entry name" value="DNA polymerase, domain 6"/>
    <property type="match status" value="1"/>
</dbReference>
<dbReference type="InterPro" id="IPR002901">
    <property type="entry name" value="MGlyc_endo_b_GlcNAc-like_dom"/>
</dbReference>
<dbReference type="PANTHER" id="PTHR33308">
    <property type="entry name" value="PEPTIDOGLYCAN HYDROLASE FLGJ"/>
    <property type="match status" value="1"/>
</dbReference>
<keyword evidence="3" id="KW-0081">Bacteriolytic enzyme</keyword>
<dbReference type="EMBL" id="AGEG01000014">
    <property type="protein sequence ID" value="EHR36488.1"/>
    <property type="molecule type" value="Genomic_DNA"/>
</dbReference>
<dbReference type="eggNOG" id="COG1705">
    <property type="taxonomic scope" value="Bacteria"/>
</dbReference>
<comment type="caution">
    <text evidence="8">The sequence shown here is derived from an EMBL/GenBank/DDBJ whole genome shotgun (WGS) entry which is preliminary data.</text>
</comment>
<evidence type="ECO:0000256" key="5">
    <source>
        <dbReference type="ARBA" id="ARBA00032108"/>
    </source>
</evidence>
<sequence>MIQLRNQRMRQIGRNKRHKLYKKLITQVNAGLILFSAGSVLGNPVGQPRTVKAQDSLKKVSPLEFINNIKQSAEKIAAENNLYASVMIAQAALESAWGNSRLAQAPNYNLFGIKGNYKGQSTNMDTLEDDGTGNYYQIKDDFRRYNSYAESLNDYADLLTGKGSQWRREFYAGALRSNTNSYHDATAHLTGRYATDTSYGSKLNKIISEYNLDAYDVAGPASRASRNSQNNSTADLSRTPKQSGQTSTASANYQVKPGDSIYRIARQFGIKPQDLMAANNLQISSVIHPNQRLIIPGATSSSVESSRTQVTEARISKQVITPPATSASSQTGQRQGAGSAKYTVKSGDSLYAIAAKQGCNIQALLQANGLSLSSVIHPNQQLVIPGGTSNGSNSNPVRTDNSAGTRKVVEKTVVAETTQPAGQAAGQGSRYTVKPGDSLYAIARKTGTGIQTLLAANGLSLNSVIHPGQVLSVSGQVQEASSTVNTYVVNEPTNQVVKDYKEANQDVPVKVGQTEYIQAESVTTNQGTYTCKQGDTLWGIANRYGMSLETLVAKNHGISAIYPGTVLYV</sequence>
<feature type="compositionally biased region" description="Polar residues" evidence="6">
    <location>
        <begin position="233"/>
        <end position="253"/>
    </location>
</feature>
<dbReference type="Gene3D" id="3.10.350.10">
    <property type="entry name" value="LysM domain"/>
    <property type="match status" value="4"/>
</dbReference>
<keyword evidence="2" id="KW-0929">Antimicrobial</keyword>
<gene>
    <name evidence="8" type="ORF">HMPREF9708_01160</name>
</gene>
<reference evidence="8 9" key="1">
    <citation type="submission" date="2012-01" db="EMBL/GenBank/DDBJ databases">
        <title>The Genome Sequence of Facklamia languida CCUG 37842.</title>
        <authorList>
            <consortium name="The Broad Institute Genome Sequencing Platform"/>
            <person name="Earl A."/>
            <person name="Ward D."/>
            <person name="Feldgarden M."/>
            <person name="Gevers D."/>
            <person name="Huys G."/>
            <person name="Young S.K."/>
            <person name="Zeng Q."/>
            <person name="Gargeya S."/>
            <person name="Fitzgerald M."/>
            <person name="Haas B."/>
            <person name="Abouelleil A."/>
            <person name="Alvarado L."/>
            <person name="Arachchi H.M."/>
            <person name="Berlin A."/>
            <person name="Chapman S.B."/>
            <person name="Gearin G."/>
            <person name="Goldberg J."/>
            <person name="Griggs A."/>
            <person name="Gujja S."/>
            <person name="Hansen M."/>
            <person name="Heiman D."/>
            <person name="Howarth C."/>
            <person name="Larimer J."/>
            <person name="Lui A."/>
            <person name="MacDonald P.J.P."/>
            <person name="McCowen C."/>
            <person name="Montmayeur A."/>
            <person name="Murphy C."/>
            <person name="Neiman D."/>
            <person name="Pearson M."/>
            <person name="Priest M."/>
            <person name="Roberts A."/>
            <person name="Saif S."/>
            <person name="Shea T."/>
            <person name="Sisk P."/>
            <person name="Stolte C."/>
            <person name="Sykes S."/>
            <person name="Wortman J."/>
            <person name="Nusbaum C."/>
            <person name="Birren B."/>
        </authorList>
    </citation>
    <scope>NUCLEOTIDE SEQUENCE [LARGE SCALE GENOMIC DNA]</scope>
    <source>
        <strain evidence="8 9">CCUG 37842</strain>
    </source>
</reference>
<dbReference type="InterPro" id="IPR018392">
    <property type="entry name" value="LysM"/>
</dbReference>
<dbReference type="SMART" id="SM00257">
    <property type="entry name" value="LysM"/>
    <property type="match status" value="4"/>
</dbReference>
<feature type="compositionally biased region" description="Low complexity" evidence="6">
    <location>
        <begin position="221"/>
        <end position="232"/>
    </location>
</feature>
<dbReference type="Proteomes" id="UP000006190">
    <property type="component" value="Unassembled WGS sequence"/>
</dbReference>
<dbReference type="Gene3D" id="1.10.530.10">
    <property type="match status" value="1"/>
</dbReference>
<dbReference type="SUPFAM" id="SSF54106">
    <property type="entry name" value="LysM domain"/>
    <property type="match status" value="4"/>
</dbReference>
<accession>H3NJX1</accession>
<feature type="compositionally biased region" description="Polar residues" evidence="6">
    <location>
        <begin position="298"/>
        <end position="311"/>
    </location>
</feature>
<evidence type="ECO:0000313" key="8">
    <source>
        <dbReference type="EMBL" id="EHR36488.1"/>
    </source>
</evidence>
<dbReference type="InterPro" id="IPR036779">
    <property type="entry name" value="LysM_dom_sf"/>
</dbReference>
<dbReference type="PROSITE" id="PS51782">
    <property type="entry name" value="LYSM"/>
    <property type="match status" value="4"/>
</dbReference>
<feature type="domain" description="LysM" evidence="7">
    <location>
        <begin position="340"/>
        <end position="384"/>
    </location>
</feature>
<evidence type="ECO:0000256" key="4">
    <source>
        <dbReference type="ARBA" id="ARBA00022801"/>
    </source>
</evidence>
<dbReference type="Pfam" id="PF01832">
    <property type="entry name" value="Glucosaminidase"/>
    <property type="match status" value="1"/>
</dbReference>
<evidence type="ECO:0000256" key="3">
    <source>
        <dbReference type="ARBA" id="ARBA00022638"/>
    </source>
</evidence>
<dbReference type="RefSeq" id="WP_006309343.1">
    <property type="nucleotide sequence ID" value="NZ_JH601133.1"/>
</dbReference>